<proteinExistence type="predicted"/>
<keyword evidence="1" id="KW-0966">Cell projection</keyword>
<evidence type="ECO:0000313" key="2">
    <source>
        <dbReference type="Proteomes" id="UP001184853"/>
    </source>
</evidence>
<keyword evidence="2" id="KW-1185">Reference proteome</keyword>
<accession>A0ABU1LEE6</accession>
<keyword evidence="1" id="KW-0969">Cilium</keyword>
<protein>
    <submittedName>
        <fullName evidence="1">Archaellum component FlaF (FlaF/FlaG flagellin family)</fullName>
    </submittedName>
</protein>
<organism evidence="1 2">
    <name type="scientific">Chryseobacterium geocarposphaerae</name>
    <dbReference type="NCBI Taxonomy" id="1416776"/>
    <lineage>
        <taxon>Bacteria</taxon>
        <taxon>Pseudomonadati</taxon>
        <taxon>Bacteroidota</taxon>
        <taxon>Flavobacteriia</taxon>
        <taxon>Flavobacteriales</taxon>
        <taxon>Weeksellaceae</taxon>
        <taxon>Chryseobacterium group</taxon>
        <taxon>Chryseobacterium</taxon>
    </lineage>
</organism>
<name>A0ABU1LEE6_9FLAO</name>
<dbReference type="Proteomes" id="UP001184853">
    <property type="component" value="Unassembled WGS sequence"/>
</dbReference>
<gene>
    <name evidence="1" type="ORF">J2781_001849</name>
</gene>
<comment type="caution">
    <text evidence="1">The sequence shown here is derived from an EMBL/GenBank/DDBJ whole genome shotgun (WGS) entry which is preliminary data.</text>
</comment>
<keyword evidence="1" id="KW-0282">Flagellum</keyword>
<dbReference type="EMBL" id="JAVDQS010000004">
    <property type="protein sequence ID" value="MDR6404925.1"/>
    <property type="molecule type" value="Genomic_DNA"/>
</dbReference>
<sequence length="668" mass="73770">MNFPFIIKSSMAEMKNLSSGEIGDLQNDVYKGVYLLGYYTSGDTLEPVIYHKSNSTAPPDEGSVVVPTLGGIKLEHKFKDEIDIRYFGVKGDGIADETSAVKAYFKYINDNKLFWVIPGGFKIIVKESFDIKTSGRCEGTFLLNKEISDVTINISRDFSGETVDITTWNNEIKRGSLDVNFINNGIANLHFSSTEVLIERIGLPMDPYLKTEFVRTNNGKLTTPLVCHYKNKSTLTVTKFSVEEPIIIDNLTIEAIGNVNEVKYLLVSRDNITLNNLKIINKTGQDGYVALELDKCADIVINSPFIIGFKKDGVGYGIANYESIGVVINDGNVINCRHGYTGRNSVDVTINRGVWEDGIDDHWTDRFVANSPRIKTATGGAAFQFAGNDITLNSPIANGYARIFFGIRLDTPSLGGIININNPVFTTMGVNDIYLFSYTTPTGLGNPDELPNYTNMPTLPQSLNIVNPVINTDADIVCCFYQGVFSKPYTTLGKLKINDTIVNANSTTLYTAALFIKDGVYQQGHTEIEITGRLTTNAESTVNAYITSRYPDSNKRARVTINNCFGYKNVRFSGMSLEKLIMNGGEINNFDNDNSASSFDSCNIQFKNVEFGGGTIHQYLTHALFQGCVFKGSYTTFPINNSMINNLKYTNVTGLPSNIVNDAKAPFQ</sequence>
<dbReference type="RefSeq" id="WP_115982859.1">
    <property type="nucleotide sequence ID" value="NZ_JAVDQS010000004.1"/>
</dbReference>
<evidence type="ECO:0000313" key="1">
    <source>
        <dbReference type="EMBL" id="MDR6404925.1"/>
    </source>
</evidence>
<reference evidence="1 2" key="1">
    <citation type="submission" date="2023-07" db="EMBL/GenBank/DDBJ databases">
        <title>Sorghum-associated microbial communities from plants grown in Nebraska, USA.</title>
        <authorList>
            <person name="Schachtman D."/>
        </authorList>
    </citation>
    <scope>NUCLEOTIDE SEQUENCE [LARGE SCALE GENOMIC DNA]</scope>
    <source>
        <strain evidence="1 2">DS1709</strain>
    </source>
</reference>